<reference evidence="2" key="1">
    <citation type="submission" date="2023-10" db="EMBL/GenBank/DDBJ databases">
        <authorList>
            <person name="Chen Y."/>
            <person name="Shah S."/>
            <person name="Dougan E. K."/>
            <person name="Thang M."/>
            <person name="Chan C."/>
        </authorList>
    </citation>
    <scope>NUCLEOTIDE SEQUENCE [LARGE SCALE GENOMIC DNA]</scope>
</reference>
<evidence type="ECO:0000313" key="3">
    <source>
        <dbReference type="Proteomes" id="UP001189429"/>
    </source>
</evidence>
<accession>A0ABN9RRA4</accession>
<evidence type="ECO:0000313" key="2">
    <source>
        <dbReference type="EMBL" id="CAK0821573.1"/>
    </source>
</evidence>
<comment type="caution">
    <text evidence="2">The sequence shown here is derived from an EMBL/GenBank/DDBJ whole genome shotgun (WGS) entry which is preliminary data.</text>
</comment>
<proteinExistence type="predicted"/>
<feature type="region of interest" description="Disordered" evidence="1">
    <location>
        <begin position="47"/>
        <end position="84"/>
    </location>
</feature>
<keyword evidence="3" id="KW-1185">Reference proteome</keyword>
<feature type="non-terminal residue" evidence="2">
    <location>
        <position position="1"/>
    </location>
</feature>
<dbReference type="Proteomes" id="UP001189429">
    <property type="component" value="Unassembled WGS sequence"/>
</dbReference>
<evidence type="ECO:0000256" key="1">
    <source>
        <dbReference type="SAM" id="MobiDB-lite"/>
    </source>
</evidence>
<feature type="non-terminal residue" evidence="2">
    <location>
        <position position="1336"/>
    </location>
</feature>
<dbReference type="EMBL" id="CAUYUJ010007666">
    <property type="protein sequence ID" value="CAK0821573.1"/>
    <property type="molecule type" value="Genomic_DNA"/>
</dbReference>
<gene>
    <name evidence="2" type="ORF">PCOR1329_LOCUS22807</name>
</gene>
<name>A0ABN9RRA4_9DINO</name>
<feature type="compositionally biased region" description="Basic and acidic residues" evidence="1">
    <location>
        <begin position="53"/>
        <end position="80"/>
    </location>
</feature>
<protein>
    <submittedName>
        <fullName evidence="2">Uncharacterized protein</fullName>
    </submittedName>
</protein>
<organism evidence="2 3">
    <name type="scientific">Prorocentrum cordatum</name>
    <dbReference type="NCBI Taxonomy" id="2364126"/>
    <lineage>
        <taxon>Eukaryota</taxon>
        <taxon>Sar</taxon>
        <taxon>Alveolata</taxon>
        <taxon>Dinophyceae</taxon>
        <taxon>Prorocentrales</taxon>
        <taxon>Prorocentraceae</taxon>
        <taxon>Prorocentrum</taxon>
    </lineage>
</organism>
<sequence>ADARVAAQQARQLKQEIATKQSAVTDLEQKLGKQKEKASTAVAAMRNALTDSTKTKEELKRAQQRLAAEHERAQKPRAGTDDWESLLDGLVEGAAAEVGAAAEDGAGEKADAGIEEAAAAEEGAAADEDDEYARIAKKRYKTPEEKEFVWNRRKDDSIADKQVKYVNGVAEEWLVQCRHCRAWGKQVEWSFQNHDNHVKLHCSAAKRHRQGESTAKAGSLEAFFGRPCKKIKVEAVDASPLPPSSESPTASQVRPPCAGVAPWAILAQVKVDAALQAEFESSCSAGGAPVLAQFWDLLSSTYVQYFKAAAVSDQREGGSRSLRAIRGCGDRPALSRASEVKGHLSDPQMALVHAELVAPFVYTCAACSGLERSMMKELKGCLKNIISGRVLCECLDGIEMHHEKIHRAIKHMHPKNAPMITEGPLSRLRAISAAKLDYLLFKRDDAALLGSAVSSSDVQMLRNLRTLILTNQGKVQQSAIKGSLKAYVCRSMRFARGKGLQNMQYEAAFRNYAVVKWIGGAAGYQFDRANFFDLAAPHERTCQREYQAALKDAGTCNFLDHSRANLVSSMRRTLVAIKARGCSDAVLVADELHNLATLRWDPSLQKYLGLSRKHVMLDAKGFEAASAEKRMPALATKTKFIGVVGLGDAPLYVLLQRPGDADSKEVAAEVGVGVVGMLFDGISKEKDTVVSLFLGNRMLGGLDPKHQFKCLRNACAFGGTAPPAGGLLVVNMECFDALGVRQDCVVIKVAAHRQDAFADFRVRALVDALPLFGTLMSDAALARPTHEVLGTFFFYLQVLFGMAASSSPANALDRRSRIYMSFHSLIFLTGWSVCSVTKMNTILCFGPLGMVLAHVHRIWRWGTGMLEYMFGQYRTRGNGDQLSVQAQFHLAQRLQIFHMKAHEAGFKVGKEAQTYTSTWQSYRDGERGAVDLGPPADEGEVLSLYNKAAKDVKIMFLKLGWRQDDPPRLCQEFPTMVELRTVLEKVLKAPVQEADKAKVDAWHPSEQGRQSKLEQFVSVFHDASRDLVNGHGPEHAASTFVDEFAQDPDCSSEDEVGNELPSDAHEGLELVVDRISNAVRKPVGPALLQSFASVAKDLCGALPREKHKGIANRRTIMERLQLTVPRSSDGAAQASLVDVAIYSPKERSFGRVVLPYRRTNRNFLVELLTDVSHGKRMKELQRRSNVDARITYELIDFSSSHKQGGTTTWALAAPRKKGAARVLSEVSSDLYFVPGENMFPVNMFSDWGKTDGDLVALHANVREFLESECALGLEEKALADARRSSAILHGLSVLSTYAPRVTMAIFRSSELAPTLRKLGKAGSADIAELVKKLVGA</sequence>